<keyword evidence="31" id="KW-1185">Reference proteome</keyword>
<evidence type="ECO:0000256" key="8">
    <source>
        <dbReference type="ARBA" id="ARBA00022645"/>
    </source>
</evidence>
<dbReference type="GO" id="GO:0008360">
    <property type="term" value="P:regulation of cell shape"/>
    <property type="evidence" value="ECO:0007669"/>
    <property type="project" value="UniProtKB-KW"/>
</dbReference>
<evidence type="ECO:0000256" key="19">
    <source>
        <dbReference type="ARBA" id="ARBA00023251"/>
    </source>
</evidence>
<accession>A0A1M6GR52</accession>
<dbReference type="EMBL" id="FQZS01000016">
    <property type="protein sequence ID" value="SHJ12378.1"/>
    <property type="molecule type" value="Genomic_DNA"/>
</dbReference>
<keyword evidence="9" id="KW-0645">Protease</keyword>
<evidence type="ECO:0000256" key="16">
    <source>
        <dbReference type="ARBA" id="ARBA00022984"/>
    </source>
</evidence>
<evidence type="ECO:0000259" key="28">
    <source>
        <dbReference type="Pfam" id="PF00905"/>
    </source>
</evidence>
<reference evidence="30 31" key="1">
    <citation type="submission" date="2016-11" db="EMBL/GenBank/DDBJ databases">
        <authorList>
            <person name="Jaros S."/>
            <person name="Januszkiewicz K."/>
            <person name="Wedrychowicz H."/>
        </authorList>
    </citation>
    <scope>NUCLEOTIDE SEQUENCE [LARGE SCALE GENOMIC DNA]</scope>
    <source>
        <strain evidence="30 31">DSM 19022</strain>
    </source>
</reference>
<dbReference type="AlphaFoldDB" id="A0A1M6GR52"/>
<evidence type="ECO:0000256" key="22">
    <source>
        <dbReference type="ARBA" id="ARBA00034000"/>
    </source>
</evidence>
<keyword evidence="12 27" id="KW-0812">Transmembrane</keyword>
<dbReference type="Pfam" id="PF00912">
    <property type="entry name" value="Transgly"/>
    <property type="match status" value="1"/>
</dbReference>
<comment type="similarity">
    <text evidence="5">In the N-terminal section; belongs to the glycosyltransferase 51 family.</text>
</comment>
<comment type="pathway">
    <text evidence="25">Glycan biosynthesis.</text>
</comment>
<evidence type="ECO:0000256" key="10">
    <source>
        <dbReference type="ARBA" id="ARBA00022676"/>
    </source>
</evidence>
<evidence type="ECO:0000256" key="9">
    <source>
        <dbReference type="ARBA" id="ARBA00022670"/>
    </source>
</evidence>
<evidence type="ECO:0000256" key="4">
    <source>
        <dbReference type="ARBA" id="ARBA00007090"/>
    </source>
</evidence>
<keyword evidence="17 27" id="KW-1133">Transmembrane helix</keyword>
<dbReference type="PANTHER" id="PTHR32282">
    <property type="entry name" value="BINDING PROTEIN TRANSPEPTIDASE, PUTATIVE-RELATED"/>
    <property type="match status" value="1"/>
</dbReference>
<keyword evidence="15" id="KW-0735">Signal-anchor</keyword>
<keyword evidence="14" id="KW-0133">Cell shape</keyword>
<evidence type="ECO:0000256" key="17">
    <source>
        <dbReference type="ARBA" id="ARBA00022989"/>
    </source>
</evidence>
<evidence type="ECO:0000256" key="1">
    <source>
        <dbReference type="ARBA" id="ARBA00002624"/>
    </source>
</evidence>
<dbReference type="SUPFAM" id="SSF56601">
    <property type="entry name" value="beta-lactamase/transpeptidase-like"/>
    <property type="match status" value="1"/>
</dbReference>
<dbReference type="Pfam" id="PF00905">
    <property type="entry name" value="Transpeptidase"/>
    <property type="match status" value="1"/>
</dbReference>
<dbReference type="GO" id="GO:0006508">
    <property type="term" value="P:proteolysis"/>
    <property type="evidence" value="ECO:0007669"/>
    <property type="project" value="UniProtKB-KW"/>
</dbReference>
<dbReference type="GO" id="GO:0008658">
    <property type="term" value="F:penicillin binding"/>
    <property type="evidence" value="ECO:0007669"/>
    <property type="project" value="InterPro"/>
</dbReference>
<comment type="function">
    <text evidence="1">Cell wall formation. Synthesis of cross-linked peptidoglycan from the lipid intermediates. The enzyme has a penicillin-insensitive transglycosylase N-terminal domain (formation of linear glycan strands) and a penicillin-sensitive transpeptidase C-terminal domain (cross-linking of the peptide subunits).</text>
</comment>
<dbReference type="GO" id="GO:0005886">
    <property type="term" value="C:plasma membrane"/>
    <property type="evidence" value="ECO:0007669"/>
    <property type="project" value="UniProtKB-SubCell"/>
</dbReference>
<comment type="catalytic activity">
    <reaction evidence="24">
        <text>[GlcNAc-(1-&gt;4)-Mur2Ac(oyl-L-Ala-gamma-D-Glu-L-Lys-D-Ala-D-Ala)](n)-di-trans,octa-cis-undecaprenyl diphosphate + beta-D-GlcNAc-(1-&gt;4)-Mur2Ac(oyl-L-Ala-gamma-D-Glu-L-Lys-D-Ala-D-Ala)-di-trans,octa-cis-undecaprenyl diphosphate = [GlcNAc-(1-&gt;4)-Mur2Ac(oyl-L-Ala-gamma-D-Glu-L-Lys-D-Ala-D-Ala)](n+1)-di-trans,octa-cis-undecaprenyl diphosphate + di-trans,octa-cis-undecaprenyl diphosphate + H(+)</text>
        <dbReference type="Rhea" id="RHEA:23708"/>
        <dbReference type="Rhea" id="RHEA-COMP:9602"/>
        <dbReference type="Rhea" id="RHEA-COMP:9603"/>
        <dbReference type="ChEBI" id="CHEBI:15378"/>
        <dbReference type="ChEBI" id="CHEBI:58405"/>
        <dbReference type="ChEBI" id="CHEBI:60033"/>
        <dbReference type="ChEBI" id="CHEBI:78435"/>
        <dbReference type="EC" id="2.4.99.28"/>
    </reaction>
</comment>
<comment type="pathway">
    <text evidence="3">Cell wall biogenesis; peptidoglycan biosynthesis.</text>
</comment>
<keyword evidence="8" id="KW-0121">Carboxypeptidase</keyword>
<dbReference type="FunFam" id="1.10.3810.10:FF:000001">
    <property type="entry name" value="Penicillin-binding protein 1A"/>
    <property type="match status" value="1"/>
</dbReference>
<dbReference type="InterPro" id="IPR001264">
    <property type="entry name" value="Glyco_trans_51"/>
</dbReference>
<proteinExistence type="inferred from homology"/>
<evidence type="ECO:0000256" key="21">
    <source>
        <dbReference type="ARBA" id="ARBA00023316"/>
    </source>
</evidence>
<dbReference type="OrthoDB" id="9766909at2"/>
<dbReference type="Gene3D" id="3.40.710.10">
    <property type="entry name" value="DD-peptidase/beta-lactamase superfamily"/>
    <property type="match status" value="1"/>
</dbReference>
<evidence type="ECO:0000256" key="27">
    <source>
        <dbReference type="SAM" id="Phobius"/>
    </source>
</evidence>
<evidence type="ECO:0000256" key="18">
    <source>
        <dbReference type="ARBA" id="ARBA00023136"/>
    </source>
</evidence>
<evidence type="ECO:0000256" key="14">
    <source>
        <dbReference type="ARBA" id="ARBA00022960"/>
    </source>
</evidence>
<dbReference type="InterPro" id="IPR050396">
    <property type="entry name" value="Glycosyltr_51/Transpeptidase"/>
</dbReference>
<evidence type="ECO:0000259" key="29">
    <source>
        <dbReference type="Pfam" id="PF00912"/>
    </source>
</evidence>
<keyword evidence="10" id="KW-0328">Glycosyltransferase</keyword>
<comment type="similarity">
    <text evidence="4">In the C-terminal section; belongs to the transpeptidase family.</text>
</comment>
<evidence type="ECO:0000256" key="12">
    <source>
        <dbReference type="ARBA" id="ARBA00022692"/>
    </source>
</evidence>
<evidence type="ECO:0000256" key="24">
    <source>
        <dbReference type="ARBA" id="ARBA00049902"/>
    </source>
</evidence>
<evidence type="ECO:0000256" key="3">
    <source>
        <dbReference type="ARBA" id="ARBA00004752"/>
    </source>
</evidence>
<comment type="catalytic activity">
    <reaction evidence="22">
        <text>Preferential cleavage: (Ac)2-L-Lys-D-Ala-|-D-Ala. Also transpeptidation of peptidyl-alanyl moieties that are N-acyl substituents of D-alanine.</text>
        <dbReference type="EC" id="3.4.16.4"/>
    </reaction>
</comment>
<dbReference type="RefSeq" id="WP_073026514.1">
    <property type="nucleotide sequence ID" value="NZ_FQZS01000016.1"/>
</dbReference>
<evidence type="ECO:0000256" key="11">
    <source>
        <dbReference type="ARBA" id="ARBA00022679"/>
    </source>
</evidence>
<dbReference type="SUPFAM" id="SSF53955">
    <property type="entry name" value="Lysozyme-like"/>
    <property type="match status" value="1"/>
</dbReference>
<dbReference type="GO" id="GO:0008955">
    <property type="term" value="F:peptidoglycan glycosyltransferase activity"/>
    <property type="evidence" value="ECO:0007669"/>
    <property type="project" value="UniProtKB-EC"/>
</dbReference>
<evidence type="ECO:0000256" key="15">
    <source>
        <dbReference type="ARBA" id="ARBA00022968"/>
    </source>
</evidence>
<name>A0A1M6GR52_9FIRM</name>
<dbReference type="GO" id="GO:0009252">
    <property type="term" value="P:peptidoglycan biosynthetic process"/>
    <property type="evidence" value="ECO:0007669"/>
    <property type="project" value="UniProtKB-UniPathway"/>
</dbReference>
<evidence type="ECO:0000256" key="25">
    <source>
        <dbReference type="ARBA" id="ARBA00060592"/>
    </source>
</evidence>
<feature type="transmembrane region" description="Helical" evidence="27">
    <location>
        <begin position="25"/>
        <end position="52"/>
    </location>
</feature>
<feature type="compositionally biased region" description="Polar residues" evidence="26">
    <location>
        <begin position="386"/>
        <end position="396"/>
    </location>
</feature>
<dbReference type="STRING" id="1122184.SAMN02745176_02491"/>
<evidence type="ECO:0000256" key="26">
    <source>
        <dbReference type="SAM" id="MobiDB-lite"/>
    </source>
</evidence>
<feature type="domain" description="Penicillin-binding protein transpeptidase" evidence="28">
    <location>
        <begin position="358"/>
        <end position="632"/>
    </location>
</feature>
<dbReference type="GO" id="GO:0071555">
    <property type="term" value="P:cell wall organization"/>
    <property type="evidence" value="ECO:0007669"/>
    <property type="project" value="UniProtKB-KW"/>
</dbReference>
<dbReference type="NCBIfam" id="TIGR02074">
    <property type="entry name" value="PBP_1a_fam"/>
    <property type="match status" value="1"/>
</dbReference>
<evidence type="ECO:0000256" key="20">
    <source>
        <dbReference type="ARBA" id="ARBA00023268"/>
    </source>
</evidence>
<evidence type="ECO:0000256" key="13">
    <source>
        <dbReference type="ARBA" id="ARBA00022801"/>
    </source>
</evidence>
<dbReference type="EC" id="3.4.16.4" evidence="6"/>
<sequence length="790" mass="87470">MSTEETKSNLDKTSSKKKKTSLNKILKITVLILLLIVFIGAGIALGIAYSWISSAPPLDTEEVFNLNQTTYIVDEEGNVIDKLHANENRSIVSLDKIPKHLQNAFIAIEDKRFYKHNGIDIQRIIGSAIEDIKQRKLAHGGSTITQQLIKNVYLTRDKLWKRKVIEMYYAIQLERQFTKDQILEAYLNTIGLGGNNIAGVQEAALYYFGKDVSNLTLAESAVIAGITNLPSAYSPYLNYERSMQRKNLILSEMLKQNMISRAEYDEAIAQEIKLAKIEKEVETTYFADMVIKDVISAFQEKLGYSKEEAERKVFNGGLKIVSTIDTKIQNIMEDTFNNAQLFPKSTEDENGTLQPEAAMVIIDNNTGHIKAVMGGRSSKVRRGLNRATQSPRQPGSSIKPLAVYTPALDNGYTAATVIDDSPVTFGNYSPNNYSRNFNGLVTVREAIQSSLNVVAVKIVQDIGVQRSVEYLEKFGISTIVKTGSKTDLNLPALALGGMTKGIKPVELAAAYTVFPNKGVYTKPVSFTKVLDRHGNVILDNTPEKHRVISEQVAYMMVDIMKGVIKGGTGGNAALSNMPVAGKTGTTSDMKDAWFAGYTPYYTAVVWMGHDEPKAMNFTGGSYPAKLWKAVMQEVHKDLKRKEFEKPDGLVAVNICTESGKRPSELCALDPRGATIRSELFIKGTEPPVDSICDIHVIKDICTISNKLASEYCPIESVQSKVFTQRHEPLDPNRKMPADAIYEAPTAVCDIHKNYVPDINEHIDDNIIDDGTVNEDIDNIEFNGSSNSITE</sequence>
<dbReference type="PANTHER" id="PTHR32282:SF33">
    <property type="entry name" value="PEPTIDOGLYCAN GLYCOSYLTRANSFERASE"/>
    <property type="match status" value="1"/>
</dbReference>
<gene>
    <name evidence="30" type="ORF">SAMN02745176_02491</name>
</gene>
<evidence type="ECO:0000313" key="31">
    <source>
        <dbReference type="Proteomes" id="UP000184442"/>
    </source>
</evidence>
<dbReference type="Gene3D" id="1.10.3810.10">
    <property type="entry name" value="Biosynthetic peptidoglycan transglycosylase-like"/>
    <property type="match status" value="1"/>
</dbReference>
<organism evidence="30 31">
    <name type="scientific">Lutispora thermophila DSM 19022</name>
    <dbReference type="NCBI Taxonomy" id="1122184"/>
    <lineage>
        <taxon>Bacteria</taxon>
        <taxon>Bacillati</taxon>
        <taxon>Bacillota</taxon>
        <taxon>Clostridia</taxon>
        <taxon>Lutisporales</taxon>
        <taxon>Lutisporaceae</taxon>
        <taxon>Lutispora</taxon>
    </lineage>
</organism>
<feature type="domain" description="Glycosyl transferase family 51" evidence="29">
    <location>
        <begin position="77"/>
        <end position="253"/>
    </location>
</feature>
<evidence type="ECO:0000256" key="23">
    <source>
        <dbReference type="ARBA" id="ARBA00044770"/>
    </source>
</evidence>
<evidence type="ECO:0000313" key="30">
    <source>
        <dbReference type="EMBL" id="SHJ12378.1"/>
    </source>
</evidence>
<dbReference type="InterPro" id="IPR023346">
    <property type="entry name" value="Lysozyme-like_dom_sf"/>
</dbReference>
<keyword evidence="16" id="KW-0573">Peptidoglycan synthesis</keyword>
<dbReference type="GO" id="GO:0046677">
    <property type="term" value="P:response to antibiotic"/>
    <property type="evidence" value="ECO:0007669"/>
    <property type="project" value="UniProtKB-KW"/>
</dbReference>
<keyword evidence="20" id="KW-0511">Multifunctional enzyme</keyword>
<dbReference type="Proteomes" id="UP000184442">
    <property type="component" value="Unassembled WGS sequence"/>
</dbReference>
<keyword evidence="18 27" id="KW-0472">Membrane</keyword>
<dbReference type="UniPathway" id="UPA00219"/>
<comment type="subcellular location">
    <subcellularLocation>
        <location evidence="2">Cell membrane</location>
        <topology evidence="2">Single-pass type II membrane protein</topology>
    </subcellularLocation>
</comment>
<evidence type="ECO:0000256" key="7">
    <source>
        <dbReference type="ARBA" id="ARBA00018638"/>
    </source>
</evidence>
<dbReference type="InterPro" id="IPR036950">
    <property type="entry name" value="PBP_transglycosylase"/>
</dbReference>
<evidence type="ECO:0000256" key="6">
    <source>
        <dbReference type="ARBA" id="ARBA00012448"/>
    </source>
</evidence>
<keyword evidence="21" id="KW-0961">Cell wall biogenesis/degradation</keyword>
<evidence type="ECO:0000256" key="5">
    <source>
        <dbReference type="ARBA" id="ARBA00007739"/>
    </source>
</evidence>
<keyword evidence="19" id="KW-0046">Antibiotic resistance</keyword>
<keyword evidence="13" id="KW-0378">Hydrolase</keyword>
<keyword evidence="11" id="KW-0808">Transferase</keyword>
<feature type="region of interest" description="Disordered" evidence="26">
    <location>
        <begin position="380"/>
        <end position="399"/>
    </location>
</feature>
<dbReference type="InterPro" id="IPR012338">
    <property type="entry name" value="Beta-lactam/transpept-like"/>
</dbReference>
<dbReference type="GO" id="GO:0009002">
    <property type="term" value="F:serine-type D-Ala-D-Ala carboxypeptidase activity"/>
    <property type="evidence" value="ECO:0007669"/>
    <property type="project" value="UniProtKB-EC"/>
</dbReference>
<dbReference type="InterPro" id="IPR001460">
    <property type="entry name" value="PCN-bd_Tpept"/>
</dbReference>
<dbReference type="EC" id="2.4.99.28" evidence="23"/>
<evidence type="ECO:0000256" key="2">
    <source>
        <dbReference type="ARBA" id="ARBA00004401"/>
    </source>
</evidence>
<protein>
    <recommendedName>
        <fullName evidence="7">Penicillin-binding protein 1A</fullName>
        <ecNumber evidence="23">2.4.99.28</ecNumber>
        <ecNumber evidence="6">3.4.16.4</ecNumber>
    </recommendedName>
</protein>